<gene>
    <name evidence="2" type="ORF">XE10_1644</name>
</gene>
<evidence type="ECO:0000313" key="2">
    <source>
        <dbReference type="EMBL" id="KUK99898.1"/>
    </source>
</evidence>
<dbReference type="AlphaFoldDB" id="A0A101IRB2"/>
<organism evidence="2 3">
    <name type="scientific">Methanoculleus marisnigri</name>
    <dbReference type="NCBI Taxonomy" id="2198"/>
    <lineage>
        <taxon>Archaea</taxon>
        <taxon>Methanobacteriati</taxon>
        <taxon>Methanobacteriota</taxon>
        <taxon>Stenosarchaea group</taxon>
        <taxon>Methanomicrobia</taxon>
        <taxon>Methanomicrobiales</taxon>
        <taxon>Methanomicrobiaceae</taxon>
        <taxon>Methanoculleus</taxon>
    </lineage>
</organism>
<name>A0A101IRB2_9EURY</name>
<proteinExistence type="predicted"/>
<feature type="compositionally biased region" description="Basic and acidic residues" evidence="1">
    <location>
        <begin position="1"/>
        <end position="13"/>
    </location>
</feature>
<dbReference type="Proteomes" id="UP000054598">
    <property type="component" value="Unassembled WGS sequence"/>
</dbReference>
<sequence>MSETEGRFERGRWVVDPAPVPEKEPAPAAPTVDEHVHEASSSVRKAVNDVMNAGHHLLGTPEGHERIEQAARKAGEDLERAVNSWAESARQALGRR</sequence>
<dbReference type="EMBL" id="LGHE01000217">
    <property type="protein sequence ID" value="KUK99898.1"/>
    <property type="molecule type" value="Genomic_DNA"/>
</dbReference>
<feature type="region of interest" description="Disordered" evidence="1">
    <location>
        <begin position="1"/>
        <end position="42"/>
    </location>
</feature>
<accession>A0A101IRB2</accession>
<comment type="caution">
    <text evidence="2">The sequence shown here is derived from an EMBL/GenBank/DDBJ whole genome shotgun (WGS) entry which is preliminary data.</text>
</comment>
<evidence type="ECO:0000313" key="3">
    <source>
        <dbReference type="Proteomes" id="UP000054598"/>
    </source>
</evidence>
<reference evidence="3" key="1">
    <citation type="journal article" date="2015" name="MBio">
        <title>Genome-Resolved Metagenomic Analysis Reveals Roles for Candidate Phyla and Other Microbial Community Members in Biogeochemical Transformations in Oil Reservoirs.</title>
        <authorList>
            <person name="Hu P."/>
            <person name="Tom L."/>
            <person name="Singh A."/>
            <person name="Thomas B.C."/>
            <person name="Baker B.J."/>
            <person name="Piceno Y.M."/>
            <person name="Andersen G.L."/>
            <person name="Banfield J.F."/>
        </authorList>
    </citation>
    <scope>NUCLEOTIDE SEQUENCE [LARGE SCALE GENOMIC DNA]</scope>
</reference>
<protein>
    <submittedName>
        <fullName evidence="2">Uncharacterized protein</fullName>
    </submittedName>
</protein>
<evidence type="ECO:0000256" key="1">
    <source>
        <dbReference type="SAM" id="MobiDB-lite"/>
    </source>
</evidence>